<evidence type="ECO:0000256" key="4">
    <source>
        <dbReference type="ARBA" id="ARBA00022989"/>
    </source>
</evidence>
<dbReference type="RefSeq" id="WP_073716525.1">
    <property type="nucleotide sequence ID" value="NZ_MQVR01000030.1"/>
</dbReference>
<comment type="caution">
    <text evidence="8">The sequence shown here is derived from an EMBL/GenBank/DDBJ whole genome shotgun (WGS) entry which is preliminary data.</text>
</comment>
<keyword evidence="4 6" id="KW-1133">Transmembrane helix</keyword>
<dbReference type="InterPro" id="IPR007267">
    <property type="entry name" value="GtrA_DPMS_TM"/>
</dbReference>
<feature type="transmembrane region" description="Helical" evidence="6">
    <location>
        <begin position="16"/>
        <end position="36"/>
    </location>
</feature>
<feature type="transmembrane region" description="Helical" evidence="6">
    <location>
        <begin position="92"/>
        <end position="112"/>
    </location>
</feature>
<gene>
    <name evidence="8" type="ORF">BSZ39_06300</name>
</gene>
<evidence type="ECO:0000256" key="1">
    <source>
        <dbReference type="ARBA" id="ARBA00004141"/>
    </source>
</evidence>
<dbReference type="OrthoDB" id="9807815at2"/>
<feature type="transmembrane region" description="Helical" evidence="6">
    <location>
        <begin position="61"/>
        <end position="80"/>
    </location>
</feature>
<keyword evidence="9" id="KW-1185">Reference proteome</keyword>
<accession>A0A1Q5Q2D7</accession>
<protein>
    <recommendedName>
        <fullName evidence="7">GtrA/DPMS transmembrane domain-containing protein</fullName>
    </recommendedName>
</protein>
<evidence type="ECO:0000256" key="5">
    <source>
        <dbReference type="ARBA" id="ARBA00023136"/>
    </source>
</evidence>
<feature type="transmembrane region" description="Helical" evidence="6">
    <location>
        <begin position="127"/>
        <end position="144"/>
    </location>
</feature>
<dbReference type="GO" id="GO:0005886">
    <property type="term" value="C:plasma membrane"/>
    <property type="evidence" value="ECO:0007669"/>
    <property type="project" value="TreeGrafter"/>
</dbReference>
<evidence type="ECO:0000256" key="3">
    <source>
        <dbReference type="ARBA" id="ARBA00022692"/>
    </source>
</evidence>
<proteinExistence type="inferred from homology"/>
<dbReference type="Proteomes" id="UP000185628">
    <property type="component" value="Unassembled WGS sequence"/>
</dbReference>
<reference evidence="9" key="1">
    <citation type="submission" date="2016-12" db="EMBL/GenBank/DDBJ databases">
        <authorList>
            <person name="Meng X."/>
        </authorList>
    </citation>
    <scope>NUCLEOTIDE SEQUENCE [LARGE SCALE GENOMIC DNA]</scope>
    <source>
        <strain evidence="9">DSM 19116</strain>
    </source>
</reference>
<evidence type="ECO:0000259" key="7">
    <source>
        <dbReference type="Pfam" id="PF04138"/>
    </source>
</evidence>
<dbReference type="PANTHER" id="PTHR38459:SF1">
    <property type="entry name" value="PROPHAGE BACTOPRENOL-LINKED GLUCOSE TRANSLOCASE HOMOLOG"/>
    <property type="match status" value="1"/>
</dbReference>
<dbReference type="STRING" id="208480.SAMN02910418_00088"/>
<dbReference type="InterPro" id="IPR051401">
    <property type="entry name" value="GtrA_CellWall_Glycosyl"/>
</dbReference>
<feature type="domain" description="GtrA/DPMS transmembrane" evidence="7">
    <location>
        <begin position="25"/>
        <end position="150"/>
    </location>
</feature>
<evidence type="ECO:0000256" key="2">
    <source>
        <dbReference type="ARBA" id="ARBA00009399"/>
    </source>
</evidence>
<evidence type="ECO:0000313" key="9">
    <source>
        <dbReference type="Proteomes" id="UP000185628"/>
    </source>
</evidence>
<dbReference type="AlphaFoldDB" id="A0A1Q5Q2D7"/>
<comment type="subcellular location">
    <subcellularLocation>
        <location evidence="1">Membrane</location>
        <topology evidence="1">Multi-pass membrane protein</topology>
    </subcellularLocation>
</comment>
<evidence type="ECO:0000256" key="6">
    <source>
        <dbReference type="SAM" id="Phobius"/>
    </source>
</evidence>
<dbReference type="GO" id="GO:0000271">
    <property type="term" value="P:polysaccharide biosynthetic process"/>
    <property type="evidence" value="ECO:0007669"/>
    <property type="project" value="InterPro"/>
</dbReference>
<dbReference type="PANTHER" id="PTHR38459">
    <property type="entry name" value="PROPHAGE BACTOPRENOL-LINKED GLUCOSE TRANSLOCASE HOMOLOG"/>
    <property type="match status" value="1"/>
</dbReference>
<dbReference type="EMBL" id="MQVR01000030">
    <property type="protein sequence ID" value="OKL54013.1"/>
    <property type="molecule type" value="Genomic_DNA"/>
</dbReference>
<dbReference type="Pfam" id="PF04138">
    <property type="entry name" value="GtrA_DPMS_TM"/>
    <property type="match status" value="1"/>
</dbReference>
<sequence length="171" mass="18266">MPDTVPSPSRGRRQSFAAWLTELAKFGAIGAIAYVIDTGGFNLLVYGPGHMLAEHPVTAKIISACVATLFAWVGNRYWTFAGARRSTPLRELVMFLLVNAGGIIIAAASLWISRYVLGYTSQLADNIAGNIIGVGLGTIFRYLCYRYVVFTGGGGAGQPRRTSPAAVPHSD</sequence>
<organism evidence="8 9">
    <name type="scientific">Bowdeniella nasicola</name>
    <dbReference type="NCBI Taxonomy" id="208480"/>
    <lineage>
        <taxon>Bacteria</taxon>
        <taxon>Bacillati</taxon>
        <taxon>Actinomycetota</taxon>
        <taxon>Actinomycetes</taxon>
        <taxon>Actinomycetales</taxon>
        <taxon>Actinomycetaceae</taxon>
        <taxon>Bowdeniella</taxon>
    </lineage>
</organism>
<keyword evidence="3 6" id="KW-0812">Transmembrane</keyword>
<keyword evidence="5 6" id="KW-0472">Membrane</keyword>
<evidence type="ECO:0000313" key="8">
    <source>
        <dbReference type="EMBL" id="OKL54013.1"/>
    </source>
</evidence>
<name>A0A1Q5Q2D7_9ACTO</name>
<comment type="similarity">
    <text evidence="2">Belongs to the GtrA family.</text>
</comment>